<dbReference type="Proteomes" id="UP000315925">
    <property type="component" value="Chromosome"/>
</dbReference>
<dbReference type="SUPFAM" id="SSF56655">
    <property type="entry name" value="Carbohydrate phosphatase"/>
    <property type="match status" value="1"/>
</dbReference>
<keyword evidence="11" id="KW-1185">Reference proteome</keyword>
<feature type="binding site" evidence="7">
    <location>
        <position position="209"/>
    </location>
    <ligand>
        <name>Mg(2+)</name>
        <dbReference type="ChEBI" id="CHEBI:18420"/>
        <label>1</label>
        <note>catalytic</note>
    </ligand>
</feature>
<dbReference type="InterPro" id="IPR020583">
    <property type="entry name" value="Inositol_monoP_metal-BS"/>
</dbReference>
<dbReference type="InterPro" id="IPR022337">
    <property type="entry name" value="Inositol_monophosphatase_SuhB"/>
</dbReference>
<dbReference type="CDD" id="cd01639">
    <property type="entry name" value="IMPase"/>
    <property type="match status" value="1"/>
</dbReference>
<keyword evidence="5 8" id="KW-0378">Hydrolase</keyword>
<dbReference type="EMBL" id="JQNX01000009">
    <property type="protein sequence ID" value="KIE57870.1"/>
    <property type="molecule type" value="Genomic_DNA"/>
</dbReference>
<evidence type="ECO:0000256" key="1">
    <source>
        <dbReference type="ARBA" id="ARBA00001033"/>
    </source>
</evidence>
<evidence type="ECO:0000256" key="5">
    <source>
        <dbReference type="ARBA" id="ARBA00022801"/>
    </source>
</evidence>
<dbReference type="GO" id="GO:0007165">
    <property type="term" value="P:signal transduction"/>
    <property type="evidence" value="ECO:0007669"/>
    <property type="project" value="TreeGrafter"/>
</dbReference>
<dbReference type="EC" id="3.1.3.25" evidence="8"/>
<protein>
    <recommendedName>
        <fullName evidence="8">Inositol-1-monophosphatase</fullName>
        <ecNumber evidence="8">3.1.3.25</ecNumber>
    </recommendedName>
</protein>
<evidence type="ECO:0000313" key="9">
    <source>
        <dbReference type="EMBL" id="KIE57870.1"/>
    </source>
</evidence>
<dbReference type="Gene3D" id="3.30.540.10">
    <property type="entry name" value="Fructose-1,6-Bisphosphatase, subunit A, domain 1"/>
    <property type="match status" value="1"/>
</dbReference>
<dbReference type="RefSeq" id="WP_039722137.1">
    <property type="nucleotide sequence ID" value="NZ_CP037899.1"/>
</dbReference>
<dbReference type="PROSITE" id="PS00630">
    <property type="entry name" value="IMP_2"/>
    <property type="match status" value="1"/>
</dbReference>
<evidence type="ECO:0000256" key="8">
    <source>
        <dbReference type="RuleBase" id="RU364068"/>
    </source>
</evidence>
<dbReference type="STRING" id="1202785.A946_10445"/>
<reference evidence="9 11" key="1">
    <citation type="submission" date="2014-08" db="EMBL/GenBank/DDBJ databases">
        <title>Methylacidiphilum kamchatkense strain Kam1 draft genome sequence.</title>
        <authorList>
            <person name="Birkeland N.-K."/>
            <person name="Erikstad H.A."/>
        </authorList>
    </citation>
    <scope>NUCLEOTIDE SEQUENCE [LARGE SCALE GENOMIC DNA]</scope>
    <source>
        <strain evidence="9 11">Kam1</strain>
    </source>
</reference>
<comment type="similarity">
    <text evidence="3 8">Belongs to the inositol monophosphatase superfamily.</text>
</comment>
<dbReference type="AlphaFoldDB" id="A0A0C1V2I8"/>
<comment type="cofactor">
    <cofactor evidence="2 7 8">
        <name>Mg(2+)</name>
        <dbReference type="ChEBI" id="CHEBI:18420"/>
    </cofactor>
</comment>
<evidence type="ECO:0000313" key="12">
    <source>
        <dbReference type="Proteomes" id="UP000315925"/>
    </source>
</evidence>
<dbReference type="GO" id="GO:0046872">
    <property type="term" value="F:metal ion binding"/>
    <property type="evidence" value="ECO:0007669"/>
    <property type="project" value="UniProtKB-KW"/>
</dbReference>
<dbReference type="GO" id="GO:0046854">
    <property type="term" value="P:phosphatidylinositol phosphate biosynthetic process"/>
    <property type="evidence" value="ECO:0007669"/>
    <property type="project" value="InterPro"/>
</dbReference>
<organism evidence="10 12">
    <name type="scientific">Methylacidiphilum kamchatkense Kam1</name>
    <dbReference type="NCBI Taxonomy" id="1202785"/>
    <lineage>
        <taxon>Bacteria</taxon>
        <taxon>Pseudomonadati</taxon>
        <taxon>Verrucomicrobiota</taxon>
        <taxon>Methylacidiphilae</taxon>
        <taxon>Methylacidiphilales</taxon>
        <taxon>Methylacidiphilaceae</taxon>
        <taxon>Methylacidiphilum (ex Ratnadevi et al. 2023)</taxon>
    </lineage>
</organism>
<dbReference type="Proteomes" id="UP000031594">
    <property type="component" value="Unassembled WGS sequence"/>
</dbReference>
<evidence type="ECO:0000256" key="2">
    <source>
        <dbReference type="ARBA" id="ARBA00001946"/>
    </source>
</evidence>
<dbReference type="KEGG" id="mkc:kam1_106"/>
<evidence type="ECO:0000313" key="11">
    <source>
        <dbReference type="Proteomes" id="UP000031594"/>
    </source>
</evidence>
<name>A0A0C1V2I8_9BACT</name>
<dbReference type="InterPro" id="IPR020550">
    <property type="entry name" value="Inositol_monophosphatase_CS"/>
</dbReference>
<keyword evidence="6 7" id="KW-0460">Magnesium</keyword>
<evidence type="ECO:0000256" key="7">
    <source>
        <dbReference type="PIRSR" id="PIRSR600760-2"/>
    </source>
</evidence>
<dbReference type="InterPro" id="IPR033942">
    <property type="entry name" value="IMPase"/>
</dbReference>
<evidence type="ECO:0000256" key="6">
    <source>
        <dbReference type="ARBA" id="ARBA00022842"/>
    </source>
</evidence>
<feature type="binding site" evidence="7">
    <location>
        <position position="82"/>
    </location>
    <ligand>
        <name>Mg(2+)</name>
        <dbReference type="ChEBI" id="CHEBI:18420"/>
        <label>1</label>
        <note>catalytic</note>
    </ligand>
</feature>
<dbReference type="PANTHER" id="PTHR20854">
    <property type="entry name" value="INOSITOL MONOPHOSPHATASE"/>
    <property type="match status" value="1"/>
</dbReference>
<dbReference type="Gene3D" id="3.40.190.80">
    <property type="match status" value="1"/>
</dbReference>
<gene>
    <name evidence="9" type="ORF">A946_10445</name>
    <name evidence="10" type="ORF">kam1_106</name>
</gene>
<dbReference type="InterPro" id="IPR000760">
    <property type="entry name" value="Inositol_monophosphatase-like"/>
</dbReference>
<dbReference type="GO" id="GO:0006020">
    <property type="term" value="P:inositol metabolic process"/>
    <property type="evidence" value="ECO:0007669"/>
    <property type="project" value="TreeGrafter"/>
</dbReference>
<feature type="binding site" evidence="7">
    <location>
        <position position="85"/>
    </location>
    <ligand>
        <name>Mg(2+)</name>
        <dbReference type="ChEBI" id="CHEBI:18420"/>
        <label>1</label>
        <note>catalytic</note>
    </ligand>
</feature>
<dbReference type="PROSITE" id="PS00629">
    <property type="entry name" value="IMP_1"/>
    <property type="match status" value="1"/>
</dbReference>
<dbReference type="PANTHER" id="PTHR20854:SF4">
    <property type="entry name" value="INOSITOL-1-MONOPHOSPHATASE-RELATED"/>
    <property type="match status" value="1"/>
</dbReference>
<dbReference type="GO" id="GO:0008934">
    <property type="term" value="F:inositol monophosphate 1-phosphatase activity"/>
    <property type="evidence" value="ECO:0007669"/>
    <property type="project" value="InterPro"/>
</dbReference>
<dbReference type="FunFam" id="3.30.540.10:FF:000003">
    <property type="entry name" value="Inositol-1-monophosphatase"/>
    <property type="match status" value="1"/>
</dbReference>
<evidence type="ECO:0000256" key="4">
    <source>
        <dbReference type="ARBA" id="ARBA00022723"/>
    </source>
</evidence>
<dbReference type="Pfam" id="PF00459">
    <property type="entry name" value="Inositol_P"/>
    <property type="match status" value="1"/>
</dbReference>
<reference evidence="10" key="2">
    <citation type="journal article" date="2019" name="BMC Genomics">
        <title>Complete genome sequence analysis of the thermoacidophilic verrucomicrobial methanotroph 'Candidatus Methylacidiphilum kamchatkense' strain Kam1 and comparison with its closest relatives.</title>
        <authorList>
            <person name="Kruse T."/>
            <person name="Ratnadevi C.M."/>
            <person name="Erikstad H.A."/>
            <person name="Birkeland N.K."/>
        </authorList>
    </citation>
    <scope>NUCLEOTIDE SEQUENCE</scope>
    <source>
        <strain evidence="10">Kam1</strain>
    </source>
</reference>
<feature type="binding site" evidence="7">
    <location>
        <position position="84"/>
    </location>
    <ligand>
        <name>Mg(2+)</name>
        <dbReference type="ChEBI" id="CHEBI:18420"/>
        <label>1</label>
        <note>catalytic</note>
    </ligand>
</feature>
<dbReference type="PRINTS" id="PR01959">
    <property type="entry name" value="SBIMPHPHTASE"/>
</dbReference>
<dbReference type="OrthoDB" id="9772456at2"/>
<dbReference type="PRINTS" id="PR00377">
    <property type="entry name" value="IMPHPHTASES"/>
</dbReference>
<proteinExistence type="inferred from homology"/>
<comment type="catalytic activity">
    <reaction evidence="1 8">
        <text>a myo-inositol phosphate + H2O = myo-inositol + phosphate</text>
        <dbReference type="Rhea" id="RHEA:24056"/>
        <dbReference type="ChEBI" id="CHEBI:15377"/>
        <dbReference type="ChEBI" id="CHEBI:17268"/>
        <dbReference type="ChEBI" id="CHEBI:43474"/>
        <dbReference type="ChEBI" id="CHEBI:84139"/>
        <dbReference type="EC" id="3.1.3.25"/>
    </reaction>
</comment>
<keyword evidence="4 7" id="KW-0479">Metal-binding</keyword>
<evidence type="ECO:0000313" key="10">
    <source>
        <dbReference type="EMBL" id="QDQ41365.1"/>
    </source>
</evidence>
<reference evidence="12" key="3">
    <citation type="submission" date="2019-03" db="EMBL/GenBank/DDBJ databases">
        <title>Complete genome of Methylacidiphilum kamchatkense Kam1.</title>
        <authorList>
            <person name="Kruse T."/>
            <person name="Murarilal Ratnadevi C."/>
            <person name="Erikstad H.-A."/>
            <person name="Birkeland N.-K."/>
        </authorList>
    </citation>
    <scope>NUCLEOTIDE SEQUENCE [LARGE SCALE GENOMIC DNA]</scope>
    <source>
        <strain evidence="12">kam1</strain>
    </source>
</reference>
<sequence length="252" mass="27872">MPNDFLSTAIETALEAGDFLRRHFGTDIKIAEKFSHDIKIELDNLAQEKIIASILKDYPDHQIIGEEGSIGSKDSEICWIVDPLDGTVNFTYGIPHFCISIAVQKRGETIAGVIYDPIREELFTASEPGYPKLNGKVIKSSQRSFLSESVGVIGFSRTKETIAKATDLFFNLVPKVRKIRFTGSAALDLAYVACGRLDFYIEQQIQIWDIAAGILLVEKSGGKIMTKPIIEGKTFSLKATNGSLNLDFVTFD</sequence>
<feature type="binding site" evidence="7">
    <location>
        <position position="66"/>
    </location>
    <ligand>
        <name>Mg(2+)</name>
        <dbReference type="ChEBI" id="CHEBI:18420"/>
        <label>1</label>
        <note>catalytic</note>
    </ligand>
</feature>
<evidence type="ECO:0000256" key="3">
    <source>
        <dbReference type="ARBA" id="ARBA00009759"/>
    </source>
</evidence>
<accession>A0A0C1V2I8</accession>
<dbReference type="EMBL" id="CP037899">
    <property type="protein sequence ID" value="QDQ41365.1"/>
    <property type="molecule type" value="Genomic_DNA"/>
</dbReference>